<dbReference type="Proteomes" id="UP000277094">
    <property type="component" value="Unassembled WGS sequence"/>
</dbReference>
<gene>
    <name evidence="1" type="ORF">EFL95_04305</name>
</gene>
<dbReference type="AlphaFoldDB" id="A0A3N0DRS0"/>
<comment type="caution">
    <text evidence="1">The sequence shown here is derived from an EMBL/GenBank/DDBJ whole genome shotgun (WGS) entry which is preliminary data.</text>
</comment>
<evidence type="ECO:0000313" key="2">
    <source>
        <dbReference type="Proteomes" id="UP000277094"/>
    </source>
</evidence>
<dbReference type="RefSeq" id="WP_123232833.1">
    <property type="nucleotide sequence ID" value="NZ_RJSG01000002.1"/>
</dbReference>
<keyword evidence="2" id="KW-1185">Reference proteome</keyword>
<dbReference type="EMBL" id="RJSG01000002">
    <property type="protein sequence ID" value="RNL78334.1"/>
    <property type="molecule type" value="Genomic_DNA"/>
</dbReference>
<evidence type="ECO:0000313" key="1">
    <source>
        <dbReference type="EMBL" id="RNL78334.1"/>
    </source>
</evidence>
<dbReference type="OrthoDB" id="3759563at2"/>
<sequence>MPQTVADRLLDAQIAWLVGQLTGPELPEVLAQDVDTLLAIGSRITVGELTSAEEIKPIARLIAATVPASTAASTLVETAADVLYDGPAETFTLSDLIDRDHVASLADEALGNVELVEKLLDDLTRSPLVATLASRFVGRIVNDVVQMNQAVADKIPGVGSLVSFGTKAAGQMLGAADKSLQQVLGDTAGKGASFAMRRLNKVVVETLKDPTTRDAVLEVYDLYADEPVARLKDIGTRADTQRVAGLIQDIVIAGAPTEPVSALLDALIDGFFRVYGETPATELVTDLGLTRDDLVEHAVAIVPGLLANAHAKGELEPLVRTRLEPFFASPEVAAILAD</sequence>
<protein>
    <submittedName>
        <fullName evidence="1">Uncharacterized protein</fullName>
    </submittedName>
</protein>
<name>A0A3N0DRS0_9ACTN</name>
<organism evidence="1 2">
    <name type="scientific">Nocardioides marmorisolisilvae</name>
    <dbReference type="NCBI Taxonomy" id="1542737"/>
    <lineage>
        <taxon>Bacteria</taxon>
        <taxon>Bacillati</taxon>
        <taxon>Actinomycetota</taxon>
        <taxon>Actinomycetes</taxon>
        <taxon>Propionibacteriales</taxon>
        <taxon>Nocardioidaceae</taxon>
        <taxon>Nocardioides</taxon>
    </lineage>
</organism>
<accession>A0A3N0DRS0</accession>
<reference evidence="1 2" key="1">
    <citation type="submission" date="2018-11" db="EMBL/GenBank/DDBJ databases">
        <authorList>
            <person name="Li F."/>
        </authorList>
    </citation>
    <scope>NUCLEOTIDE SEQUENCE [LARGE SCALE GENOMIC DNA]</scope>
    <source>
        <strain evidence="1 2">KIS18-7</strain>
    </source>
</reference>
<proteinExistence type="predicted"/>